<keyword evidence="3 9" id="KW-0472">Membrane</keyword>
<dbReference type="PROSITE" id="PS00652">
    <property type="entry name" value="TNFR_NGFR_1"/>
    <property type="match status" value="1"/>
</dbReference>
<proteinExistence type="predicted"/>
<dbReference type="InterPro" id="IPR001368">
    <property type="entry name" value="TNFR/NGFR_Cys_rich_reg"/>
</dbReference>
<reference evidence="12" key="1">
    <citation type="journal article" date="2023" name="PLoS Negl. Trop. Dis.">
        <title>A genome sequence for Biomphalaria pfeifferi, the major vector snail for the human-infecting parasite Schistosoma mansoni.</title>
        <authorList>
            <person name="Bu L."/>
            <person name="Lu L."/>
            <person name="Laidemitt M.R."/>
            <person name="Zhang S.M."/>
            <person name="Mutuku M."/>
            <person name="Mkoji G."/>
            <person name="Steinauer M."/>
            <person name="Loker E.S."/>
        </authorList>
    </citation>
    <scope>NUCLEOTIDE SEQUENCE</scope>
    <source>
        <strain evidence="12">KasaAsao</strain>
    </source>
</reference>
<sequence length="260" mass="28642">METLRKSHVGIYALTLFMTILPVCLAVCQHGQFLSANVCQKCPEDSFMDEFNHNHSACNSCTQAKEDEVEEQRCNATHNSVLICKNGTFNSNGRDLLCQPCTQCEAESMFYAKECQKTSDAICCPEMKMVLEVNNGSSNCNHTSKDTNYCCVLSAIVATNKDVSEPKPEAEVTQTEIYEMQEQSTSSENKSMPNINIDSNGELSTGDKAGIILGSIAGFTVVIAIIIGAIYLFRRRKSGPENYQSTPAGDVEDKEDRENL</sequence>
<evidence type="ECO:0000256" key="6">
    <source>
        <dbReference type="ARBA" id="ARBA00023180"/>
    </source>
</evidence>
<comment type="subcellular location">
    <subcellularLocation>
        <location evidence="1">Membrane</location>
    </subcellularLocation>
</comment>
<evidence type="ECO:0000259" key="11">
    <source>
        <dbReference type="PROSITE" id="PS50050"/>
    </source>
</evidence>
<dbReference type="Gene3D" id="2.10.50.10">
    <property type="entry name" value="Tumor Necrosis Factor Receptor, subunit A, domain 2"/>
    <property type="match status" value="2"/>
</dbReference>
<dbReference type="PROSITE" id="PS50050">
    <property type="entry name" value="TNFR_NGFR_2"/>
    <property type="match status" value="1"/>
</dbReference>
<keyword evidence="6" id="KW-0325">Glycoprotein</keyword>
<feature type="signal peptide" evidence="10">
    <location>
        <begin position="1"/>
        <end position="26"/>
    </location>
</feature>
<reference evidence="12" key="2">
    <citation type="submission" date="2023-04" db="EMBL/GenBank/DDBJ databases">
        <authorList>
            <person name="Bu L."/>
            <person name="Lu L."/>
            <person name="Laidemitt M.R."/>
            <person name="Zhang S.M."/>
            <person name="Mutuku M."/>
            <person name="Mkoji G."/>
            <person name="Steinauer M."/>
            <person name="Loker E.S."/>
        </authorList>
    </citation>
    <scope>NUCLEOTIDE SEQUENCE</scope>
    <source>
        <strain evidence="12">KasaAsao</strain>
        <tissue evidence="12">Whole Snail</tissue>
    </source>
</reference>
<organism evidence="12 13">
    <name type="scientific">Biomphalaria pfeifferi</name>
    <name type="common">Bloodfluke planorb</name>
    <name type="synonym">Freshwater snail</name>
    <dbReference type="NCBI Taxonomy" id="112525"/>
    <lineage>
        <taxon>Eukaryota</taxon>
        <taxon>Metazoa</taxon>
        <taxon>Spiralia</taxon>
        <taxon>Lophotrochozoa</taxon>
        <taxon>Mollusca</taxon>
        <taxon>Gastropoda</taxon>
        <taxon>Heterobranchia</taxon>
        <taxon>Euthyneura</taxon>
        <taxon>Panpulmonata</taxon>
        <taxon>Hygrophila</taxon>
        <taxon>Lymnaeoidea</taxon>
        <taxon>Planorbidae</taxon>
        <taxon>Biomphalaria</taxon>
    </lineage>
</organism>
<evidence type="ECO:0000256" key="9">
    <source>
        <dbReference type="SAM" id="Phobius"/>
    </source>
</evidence>
<feature type="chain" id="PRO_5042218482" evidence="10">
    <location>
        <begin position="27"/>
        <end position="260"/>
    </location>
</feature>
<evidence type="ECO:0000256" key="3">
    <source>
        <dbReference type="ARBA" id="ARBA00023136"/>
    </source>
</evidence>
<evidence type="ECO:0000256" key="8">
    <source>
        <dbReference type="SAM" id="MobiDB-lite"/>
    </source>
</evidence>
<evidence type="ECO:0000256" key="2">
    <source>
        <dbReference type="ARBA" id="ARBA00022737"/>
    </source>
</evidence>
<dbReference type="Pfam" id="PF00020">
    <property type="entry name" value="TNFR_c6"/>
    <property type="match status" value="2"/>
</dbReference>
<evidence type="ECO:0000256" key="1">
    <source>
        <dbReference type="ARBA" id="ARBA00004370"/>
    </source>
</evidence>
<evidence type="ECO:0000256" key="10">
    <source>
        <dbReference type="SAM" id="SignalP"/>
    </source>
</evidence>
<accession>A0AAD8FJD5</accession>
<name>A0AAD8FJD5_BIOPF</name>
<keyword evidence="9" id="KW-0812">Transmembrane</keyword>
<comment type="caution">
    <text evidence="7">Lacks conserved residue(s) required for the propagation of feature annotation.</text>
</comment>
<evidence type="ECO:0000256" key="5">
    <source>
        <dbReference type="ARBA" id="ARBA00023170"/>
    </source>
</evidence>
<protein>
    <submittedName>
        <fullName evidence="12">Tumor necrosis factor receptor superfamily member 10C</fullName>
    </submittedName>
</protein>
<keyword evidence="10" id="KW-0732">Signal</keyword>
<evidence type="ECO:0000313" key="12">
    <source>
        <dbReference type="EMBL" id="KAK0065299.1"/>
    </source>
</evidence>
<dbReference type="GO" id="GO:0016020">
    <property type="term" value="C:membrane"/>
    <property type="evidence" value="ECO:0007669"/>
    <property type="project" value="UniProtKB-SubCell"/>
</dbReference>
<feature type="transmembrane region" description="Helical" evidence="9">
    <location>
        <begin position="209"/>
        <end position="233"/>
    </location>
</feature>
<feature type="repeat" description="TNFR-Cys" evidence="7">
    <location>
        <begin position="83"/>
        <end position="123"/>
    </location>
</feature>
<evidence type="ECO:0000256" key="7">
    <source>
        <dbReference type="PROSITE-ProRule" id="PRU00206"/>
    </source>
</evidence>
<feature type="domain" description="TNFR-Cys" evidence="11">
    <location>
        <begin position="83"/>
        <end position="123"/>
    </location>
</feature>
<keyword evidence="13" id="KW-1185">Reference proteome</keyword>
<keyword evidence="4" id="KW-1015">Disulfide bond</keyword>
<dbReference type="AlphaFoldDB" id="A0AAD8FJD5"/>
<gene>
    <name evidence="12" type="ORF">Bpfe_005325</name>
</gene>
<dbReference type="Proteomes" id="UP001233172">
    <property type="component" value="Unassembled WGS sequence"/>
</dbReference>
<dbReference type="PANTHER" id="PTHR46330:SF6">
    <property type="entry name" value="HEMATOPOIETIC DEATH RECEPTOR-RELATED"/>
    <property type="match status" value="1"/>
</dbReference>
<evidence type="ECO:0000313" key="13">
    <source>
        <dbReference type="Proteomes" id="UP001233172"/>
    </source>
</evidence>
<dbReference type="PANTHER" id="PTHR46330">
    <property type="entry name" value="TUMOR NECROSIS FACTOR RECEPTOR SUPERFAMILY MEMBER 10B"/>
    <property type="match status" value="1"/>
</dbReference>
<keyword evidence="2" id="KW-0677">Repeat</keyword>
<dbReference type="SMART" id="SM00208">
    <property type="entry name" value="TNFR"/>
    <property type="match status" value="2"/>
</dbReference>
<dbReference type="EMBL" id="JASAOG010000014">
    <property type="protein sequence ID" value="KAK0065299.1"/>
    <property type="molecule type" value="Genomic_DNA"/>
</dbReference>
<evidence type="ECO:0000256" key="4">
    <source>
        <dbReference type="ARBA" id="ARBA00023157"/>
    </source>
</evidence>
<comment type="caution">
    <text evidence="12">The sequence shown here is derived from an EMBL/GenBank/DDBJ whole genome shotgun (WGS) entry which is preliminary data.</text>
</comment>
<keyword evidence="9" id="KW-1133">Transmembrane helix</keyword>
<dbReference type="InterPro" id="IPR052491">
    <property type="entry name" value="TNFRSF10"/>
</dbReference>
<keyword evidence="5 12" id="KW-0675">Receptor</keyword>
<feature type="region of interest" description="Disordered" evidence="8">
    <location>
        <begin position="239"/>
        <end position="260"/>
    </location>
</feature>